<name>A0A1J1IUM8_9DIPT</name>
<evidence type="ECO:0000256" key="1">
    <source>
        <dbReference type="SAM" id="SignalP"/>
    </source>
</evidence>
<evidence type="ECO:0000313" key="3">
    <source>
        <dbReference type="Proteomes" id="UP000183832"/>
    </source>
</evidence>
<dbReference type="Proteomes" id="UP000183832">
    <property type="component" value="Unassembled WGS sequence"/>
</dbReference>
<accession>A0A1J1IUM8</accession>
<dbReference type="EMBL" id="CVRI01000060">
    <property type="protein sequence ID" value="CRL03887.1"/>
    <property type="molecule type" value="Genomic_DNA"/>
</dbReference>
<dbReference type="OrthoDB" id="8045589at2759"/>
<organism evidence="2 3">
    <name type="scientific">Clunio marinus</name>
    <dbReference type="NCBI Taxonomy" id="568069"/>
    <lineage>
        <taxon>Eukaryota</taxon>
        <taxon>Metazoa</taxon>
        <taxon>Ecdysozoa</taxon>
        <taxon>Arthropoda</taxon>
        <taxon>Hexapoda</taxon>
        <taxon>Insecta</taxon>
        <taxon>Pterygota</taxon>
        <taxon>Neoptera</taxon>
        <taxon>Endopterygota</taxon>
        <taxon>Diptera</taxon>
        <taxon>Nematocera</taxon>
        <taxon>Chironomoidea</taxon>
        <taxon>Chironomidae</taxon>
        <taxon>Clunio</taxon>
    </lineage>
</organism>
<gene>
    <name evidence="2" type="ORF">CLUMA_CG017011</name>
</gene>
<keyword evidence="3" id="KW-1185">Reference proteome</keyword>
<feature type="chain" id="PRO_5012136536" evidence="1">
    <location>
        <begin position="24"/>
        <end position="158"/>
    </location>
</feature>
<evidence type="ECO:0000313" key="2">
    <source>
        <dbReference type="EMBL" id="CRL03887.1"/>
    </source>
</evidence>
<proteinExistence type="predicted"/>
<feature type="signal peptide" evidence="1">
    <location>
        <begin position="1"/>
        <end position="23"/>
    </location>
</feature>
<protein>
    <submittedName>
        <fullName evidence="2">CLUMA_CG017011, isoform A</fullName>
    </submittedName>
</protein>
<reference evidence="2 3" key="1">
    <citation type="submission" date="2015-04" db="EMBL/GenBank/DDBJ databases">
        <authorList>
            <person name="Syromyatnikov M.Y."/>
            <person name="Popov V.N."/>
        </authorList>
    </citation>
    <scope>NUCLEOTIDE SEQUENCE [LARGE SCALE GENOMIC DNA]</scope>
</reference>
<sequence length="158" mass="17696">MLTVVYKCFVLLIAISTRAVSLSEDTKGIETTDVPKPLIDSNIYYISVVDDQEARSSRKNVSASNVTASKLKNKKRKNSSFNEAIRIASLQGFNAMIDLYERKEPEILRKGEFLDMNHPATKLSLFSAPMTNDSDLEVKGAYASLYTAKKLQERPLTQ</sequence>
<keyword evidence="1" id="KW-0732">Signal</keyword>
<dbReference type="AlphaFoldDB" id="A0A1J1IUM8"/>